<reference evidence="2 3" key="1">
    <citation type="submission" date="2024-08" db="EMBL/GenBank/DDBJ databases">
        <authorList>
            <person name="Cucini C."/>
            <person name="Frati F."/>
        </authorList>
    </citation>
    <scope>NUCLEOTIDE SEQUENCE [LARGE SCALE GENOMIC DNA]</scope>
</reference>
<dbReference type="InterPro" id="IPR003226">
    <property type="entry name" value="MYG1_exonuclease"/>
</dbReference>
<gene>
    <name evidence="2" type="ORF">ODALV1_LOCUS20915</name>
</gene>
<dbReference type="Pfam" id="PF03690">
    <property type="entry name" value="MYG1_exonuc"/>
    <property type="match status" value="1"/>
</dbReference>
<keyword evidence="3" id="KW-1185">Reference proteome</keyword>
<accession>A0ABP1RFE0</accession>
<evidence type="ECO:0000256" key="1">
    <source>
        <dbReference type="ARBA" id="ARBA00010105"/>
    </source>
</evidence>
<dbReference type="Proteomes" id="UP001642540">
    <property type="component" value="Unassembled WGS sequence"/>
</dbReference>
<evidence type="ECO:0000313" key="2">
    <source>
        <dbReference type="EMBL" id="CAL8125285.1"/>
    </source>
</evidence>
<dbReference type="PANTHER" id="PTHR11215">
    <property type="entry name" value="METAL DEPENDENT HYDROLASE - RELATED"/>
    <property type="match status" value="1"/>
</dbReference>
<dbReference type="EMBL" id="CAXLJM020000069">
    <property type="protein sequence ID" value="CAL8125285.1"/>
    <property type="molecule type" value="Genomic_DNA"/>
</dbReference>
<sequence length="386" mass="43878">MWFIASRLARNYSQIFLLKTSSRTETLLRKYHRRNPFPQFSFTSPIMNNVRRHSSTGSSSVNIGTHDGVFHCDEVLAVTMLRLLPDYSDAQVIRTRDMEILKTCDIVVDVGGEYDPANLRFDHHQRSFQDSMSTLVEGKPWTTRLSSAGLIYVHYGKAVIAQIIGKKKDDVVVQMIYDKMYENFIEEIDAKDNGISTCSCQPAYRITTTLSDQVKRLNPSWKDPHPDPTDGFNKALALVKTEFLNRIYFYAEDWWEAYQIVAAAVDNRFEVDKSGKIIEFTNGGCPWKDHLAKIEQTLGIEGEIKYAIFADPKGLWRVQAVPISPESFTLRVPLNKDWQGLRDKELQEASNIPTASFVHANGFIGGAAERESVIEMARVSLARHSD</sequence>
<evidence type="ECO:0000313" key="3">
    <source>
        <dbReference type="Proteomes" id="UP001642540"/>
    </source>
</evidence>
<name>A0ABP1RFE0_9HEXA</name>
<comment type="similarity">
    <text evidence="1">Belongs to the MYG1 family.</text>
</comment>
<protein>
    <submittedName>
        <fullName evidence="2">Uncharacterized protein</fullName>
    </submittedName>
</protein>
<comment type="caution">
    <text evidence="2">The sequence shown here is derived from an EMBL/GenBank/DDBJ whole genome shotgun (WGS) entry which is preliminary data.</text>
</comment>
<dbReference type="PANTHER" id="PTHR11215:SF1">
    <property type="entry name" value="MYG1 EXONUCLEASE"/>
    <property type="match status" value="1"/>
</dbReference>
<organism evidence="2 3">
    <name type="scientific">Orchesella dallaii</name>
    <dbReference type="NCBI Taxonomy" id="48710"/>
    <lineage>
        <taxon>Eukaryota</taxon>
        <taxon>Metazoa</taxon>
        <taxon>Ecdysozoa</taxon>
        <taxon>Arthropoda</taxon>
        <taxon>Hexapoda</taxon>
        <taxon>Collembola</taxon>
        <taxon>Entomobryomorpha</taxon>
        <taxon>Entomobryoidea</taxon>
        <taxon>Orchesellidae</taxon>
        <taxon>Orchesellinae</taxon>
        <taxon>Orchesella</taxon>
    </lineage>
</organism>
<proteinExistence type="inferred from homology"/>